<dbReference type="InterPro" id="IPR036662">
    <property type="entry name" value="PTS_EIIA_man-typ_sf"/>
</dbReference>
<feature type="domain" description="PTS EIIA type-4" evidence="2">
    <location>
        <begin position="7"/>
        <end position="134"/>
    </location>
</feature>
<sequence>MISNSPDTFVVLCVHSPMHKAYLEVIEHIGENNTKFLGYDIVADVEPERIANQIFDEILGTIEEKQSVLVLTDLIGATPYNISKSVLEKLQKKGVQSDLISGINMGILLTALRSHSLPFEELKQKIILSGRKCMKLDSEVNDKAES</sequence>
<evidence type="ECO:0000313" key="4">
    <source>
        <dbReference type="Proteomes" id="UP000009284"/>
    </source>
</evidence>
<organism evidence="3 4">
    <name type="scientific">Taylorella asinigenitalis (strain MCE3)</name>
    <dbReference type="NCBI Taxonomy" id="1008459"/>
    <lineage>
        <taxon>Bacteria</taxon>
        <taxon>Pseudomonadati</taxon>
        <taxon>Pseudomonadota</taxon>
        <taxon>Betaproteobacteria</taxon>
        <taxon>Burkholderiales</taxon>
        <taxon>Alcaligenaceae</taxon>
        <taxon>Taylorella</taxon>
    </lineage>
</organism>
<dbReference type="STRING" id="1008459.TASI_1134"/>
<evidence type="ECO:0000313" key="3">
    <source>
        <dbReference type="EMBL" id="AEP36888.1"/>
    </source>
</evidence>
<keyword evidence="4" id="KW-1185">Reference proteome</keyword>
<name>G4Q9W9_TAYAM</name>
<dbReference type="InterPro" id="IPR004701">
    <property type="entry name" value="PTS_EIIA_man-typ"/>
</dbReference>
<proteinExistence type="predicted"/>
<reference key="1">
    <citation type="submission" date="2011-09" db="EMBL/GenBank/DDBJ databases">
        <title>Genomic characterization of the Taylorella genus.</title>
        <authorList>
            <person name="Hebert L."/>
            <person name="Moumen B."/>
            <person name="Pons N."/>
            <person name="Duquesne F."/>
            <person name="Breuil M.-F."/>
            <person name="Goux D."/>
            <person name="Batto J.-M."/>
            <person name="Renault P."/>
            <person name="Laugier C."/>
            <person name="Petry S."/>
        </authorList>
    </citation>
    <scope>NUCLEOTIDE SEQUENCE</scope>
    <source>
        <strain>MCE3</strain>
    </source>
</reference>
<dbReference type="GO" id="GO:0009401">
    <property type="term" value="P:phosphoenolpyruvate-dependent sugar phosphotransferase system"/>
    <property type="evidence" value="ECO:0007669"/>
    <property type="project" value="InterPro"/>
</dbReference>
<accession>G4Q9W9</accession>
<dbReference type="PROSITE" id="PS51096">
    <property type="entry name" value="PTS_EIIA_TYPE_4"/>
    <property type="match status" value="1"/>
</dbReference>
<dbReference type="SUPFAM" id="SSF53062">
    <property type="entry name" value="PTS system fructose IIA component-like"/>
    <property type="match status" value="1"/>
</dbReference>
<gene>
    <name evidence="3" type="ordered locus">TASI_1134</name>
</gene>
<dbReference type="InterPro" id="IPR051471">
    <property type="entry name" value="Bacterial_PTS_sugar_comp"/>
</dbReference>
<dbReference type="EMBL" id="CP003059">
    <property type="protein sequence ID" value="AEP36888.1"/>
    <property type="molecule type" value="Genomic_DNA"/>
</dbReference>
<evidence type="ECO:0000256" key="1">
    <source>
        <dbReference type="ARBA" id="ARBA00022679"/>
    </source>
</evidence>
<dbReference type="OrthoDB" id="8795346at2"/>
<dbReference type="RefSeq" id="WP_014111782.1">
    <property type="nucleotide sequence ID" value="NC_016043.1"/>
</dbReference>
<dbReference type="Pfam" id="PF03610">
    <property type="entry name" value="EIIA-man"/>
    <property type="match status" value="1"/>
</dbReference>
<evidence type="ECO:0000259" key="2">
    <source>
        <dbReference type="PROSITE" id="PS51096"/>
    </source>
</evidence>
<keyword evidence="1" id="KW-0808">Transferase</keyword>
<dbReference type="eggNOG" id="COG2893">
    <property type="taxonomic scope" value="Bacteria"/>
</dbReference>
<dbReference type="HOGENOM" id="CLU_123235_0_2_4"/>
<dbReference type="Gene3D" id="3.40.50.510">
    <property type="entry name" value="Phosphotransferase system, mannose-type IIA component"/>
    <property type="match status" value="1"/>
</dbReference>
<dbReference type="GO" id="GO:0016020">
    <property type="term" value="C:membrane"/>
    <property type="evidence" value="ECO:0007669"/>
    <property type="project" value="InterPro"/>
</dbReference>
<dbReference type="PANTHER" id="PTHR33799">
    <property type="entry name" value="PTS PERMEASE-RELATED-RELATED"/>
    <property type="match status" value="1"/>
</dbReference>
<dbReference type="GO" id="GO:0016740">
    <property type="term" value="F:transferase activity"/>
    <property type="evidence" value="ECO:0007669"/>
    <property type="project" value="UniProtKB-KW"/>
</dbReference>
<protein>
    <submittedName>
        <fullName evidence="3">Putative IIa component of sugar transport PTS system</fullName>
    </submittedName>
</protein>
<dbReference type="PANTHER" id="PTHR33799:SF1">
    <property type="entry name" value="PTS SYSTEM MANNOSE-SPECIFIC EIIAB COMPONENT-RELATED"/>
    <property type="match status" value="1"/>
</dbReference>
<dbReference type="Proteomes" id="UP000009284">
    <property type="component" value="Chromosome"/>
</dbReference>
<dbReference type="KEGG" id="tas:TASI_1134"/>
<reference evidence="3 4" key="2">
    <citation type="journal article" date="2012" name="PLoS ONE">
        <title>Genomic characterization of the taylorella genus.</title>
        <authorList>
            <person name="Hebert L."/>
            <person name="Moumen B."/>
            <person name="Pons N."/>
            <person name="Duquesne F."/>
            <person name="Breuil M.F."/>
            <person name="Goux D."/>
            <person name="Batto J.M."/>
            <person name="Laugier C."/>
            <person name="Renault P."/>
            <person name="Petry S."/>
        </authorList>
    </citation>
    <scope>NUCLEOTIDE SEQUENCE [LARGE SCALE GENOMIC DNA]</scope>
    <source>
        <strain evidence="3 4">MCE3</strain>
    </source>
</reference>
<keyword evidence="3" id="KW-0813">Transport</keyword>
<dbReference type="AlphaFoldDB" id="G4Q9W9"/>
<keyword evidence="3" id="KW-0762">Sugar transport</keyword>